<keyword evidence="3 8" id="KW-0791">Threonine biosynthesis</keyword>
<evidence type="ECO:0000256" key="8">
    <source>
        <dbReference type="HAMAP-Rule" id="MF_00301"/>
    </source>
</evidence>
<dbReference type="PANTHER" id="PTHR21064">
    <property type="entry name" value="AMINOGLYCOSIDE PHOSPHOTRANSFERASE DOMAIN-CONTAINING PROTEIN-RELATED"/>
    <property type="match status" value="1"/>
</dbReference>
<dbReference type="HOGENOM" id="CLU_053300_0_0_6"/>
<comment type="similarity">
    <text evidence="7 8">Belongs to the pseudomonas-type ThrB family.</text>
</comment>
<evidence type="ECO:0000256" key="1">
    <source>
        <dbReference type="ARBA" id="ARBA00022605"/>
    </source>
</evidence>
<dbReference type="GO" id="GO:0005524">
    <property type="term" value="F:ATP binding"/>
    <property type="evidence" value="ECO:0007669"/>
    <property type="project" value="UniProtKB-KW"/>
</dbReference>
<dbReference type="InterPro" id="IPR050249">
    <property type="entry name" value="Pseudomonas-type_ThrB"/>
</dbReference>
<dbReference type="Gene3D" id="3.90.1200.10">
    <property type="match status" value="1"/>
</dbReference>
<evidence type="ECO:0000259" key="9">
    <source>
        <dbReference type="Pfam" id="PF01636"/>
    </source>
</evidence>
<comment type="catalytic activity">
    <reaction evidence="8">
        <text>L-homoserine + ATP = O-phospho-L-homoserine + ADP + H(+)</text>
        <dbReference type="Rhea" id="RHEA:13985"/>
        <dbReference type="ChEBI" id="CHEBI:15378"/>
        <dbReference type="ChEBI" id="CHEBI:30616"/>
        <dbReference type="ChEBI" id="CHEBI:57476"/>
        <dbReference type="ChEBI" id="CHEBI:57590"/>
        <dbReference type="ChEBI" id="CHEBI:456216"/>
        <dbReference type="EC" id="2.7.1.39"/>
    </reaction>
</comment>
<evidence type="ECO:0000256" key="6">
    <source>
        <dbReference type="ARBA" id="ARBA00022840"/>
    </source>
</evidence>
<evidence type="ECO:0000256" key="3">
    <source>
        <dbReference type="ARBA" id="ARBA00022697"/>
    </source>
</evidence>
<dbReference type="Proteomes" id="UP000018442">
    <property type="component" value="Unassembled WGS sequence"/>
</dbReference>
<dbReference type="EC" id="2.7.1.39" evidence="8"/>
<dbReference type="HAMAP" id="MF_00301">
    <property type="entry name" value="Homoser_kinase_2"/>
    <property type="match status" value="1"/>
</dbReference>
<evidence type="ECO:0000256" key="4">
    <source>
        <dbReference type="ARBA" id="ARBA00022741"/>
    </source>
</evidence>
<reference evidence="11" key="1">
    <citation type="journal article" date="2012" name="PLoS ONE">
        <title>The success of Acinetobacter species; genetic, metabolic and virulence attributes.</title>
        <authorList>
            <person name="Peleg A.Y."/>
            <person name="de Breij A."/>
            <person name="Adams M.D."/>
            <person name="Cerqueira G.M."/>
            <person name="Mocali S."/>
            <person name="Galardini M."/>
            <person name="Nibbering P.H."/>
            <person name="Earl A.M."/>
            <person name="Ward D.V."/>
            <person name="Paterson D.L."/>
            <person name="Seifert H."/>
            <person name="Dijkshoorn L."/>
        </authorList>
    </citation>
    <scope>NUCLEOTIDE SEQUENCE [LARGE SCALE GENOMIC DNA]</scope>
    <source>
        <strain evidence="11">SH205</strain>
    </source>
</reference>
<accession>D0SNM0</accession>
<keyword evidence="5 8" id="KW-0418">Kinase</keyword>
<gene>
    <name evidence="8" type="primary">thrB</name>
    <name evidence="10" type="ORF">HMPREF0026_02080</name>
</gene>
<dbReference type="AlphaFoldDB" id="D0SNM0"/>
<dbReference type="CDD" id="cd05153">
    <property type="entry name" value="HomoserineK_II"/>
    <property type="match status" value="1"/>
</dbReference>
<dbReference type="GO" id="GO:0004413">
    <property type="term" value="F:homoserine kinase activity"/>
    <property type="evidence" value="ECO:0007669"/>
    <property type="project" value="UniProtKB-UniRule"/>
</dbReference>
<protein>
    <recommendedName>
        <fullName evidence="8">Homoserine kinase</fullName>
        <shortName evidence="8">HK</shortName>
        <shortName evidence="8">HSK</shortName>
        <ecNumber evidence="8">2.7.1.39</ecNumber>
    </recommendedName>
</protein>
<keyword evidence="6 8" id="KW-0067">ATP-binding</keyword>
<dbReference type="EMBL" id="GG705012">
    <property type="protein sequence ID" value="EEY92534.1"/>
    <property type="molecule type" value="Genomic_DNA"/>
</dbReference>
<dbReference type="SUPFAM" id="SSF56112">
    <property type="entry name" value="Protein kinase-like (PK-like)"/>
    <property type="match status" value="1"/>
</dbReference>
<dbReference type="Gene3D" id="3.30.200.20">
    <property type="entry name" value="Phosphorylase Kinase, domain 1"/>
    <property type="match status" value="1"/>
</dbReference>
<evidence type="ECO:0000313" key="11">
    <source>
        <dbReference type="Proteomes" id="UP000018442"/>
    </source>
</evidence>
<dbReference type="PANTHER" id="PTHR21064:SF6">
    <property type="entry name" value="AMINOGLYCOSIDE PHOSPHOTRANSFERASE DOMAIN-CONTAINING PROTEIN"/>
    <property type="match status" value="1"/>
</dbReference>
<dbReference type="Pfam" id="PF01636">
    <property type="entry name" value="APH"/>
    <property type="match status" value="1"/>
</dbReference>
<dbReference type="UniPathway" id="UPA00050">
    <property type="reaction ID" value="UER00064"/>
</dbReference>
<evidence type="ECO:0000256" key="5">
    <source>
        <dbReference type="ARBA" id="ARBA00022777"/>
    </source>
</evidence>
<dbReference type="InterPro" id="IPR011009">
    <property type="entry name" value="Kinase-like_dom_sf"/>
</dbReference>
<comment type="pathway">
    <text evidence="8">Amino-acid biosynthesis; L-threonine biosynthesis; L-threonine from L-aspartate: step 4/5.</text>
</comment>
<dbReference type="NCBIfam" id="NF003558">
    <property type="entry name" value="PRK05231.1"/>
    <property type="match status" value="1"/>
</dbReference>
<organism evidence="10 11">
    <name type="scientific">Acinetobacter junii SH205</name>
    <dbReference type="NCBI Taxonomy" id="575587"/>
    <lineage>
        <taxon>Bacteria</taxon>
        <taxon>Pseudomonadati</taxon>
        <taxon>Pseudomonadota</taxon>
        <taxon>Gammaproteobacteria</taxon>
        <taxon>Moraxellales</taxon>
        <taxon>Moraxellaceae</taxon>
        <taxon>Acinetobacter</taxon>
    </lineage>
</organism>
<dbReference type="InterPro" id="IPR005280">
    <property type="entry name" value="Homoserine_kinase_II"/>
</dbReference>
<dbReference type="InterPro" id="IPR002575">
    <property type="entry name" value="Aminoglycoside_PTrfase"/>
</dbReference>
<keyword evidence="1 8" id="KW-0028">Amino-acid biosynthesis</keyword>
<keyword evidence="4 8" id="KW-0547">Nucleotide-binding</keyword>
<sequence>MEGKGILSNFTAIFCRFSMSVYTPLSLEDVQAFAEPYGLAVIDLIPIQGGIQNTNYFLVDHTQKHYVLTVFEELDAEGAGELVPVLDCLGEAGVAVAVPLKHHGQAIHSIADKPAQIAPRLMGEHPEEATLLQIQAIAQAQAKIHVALKDFPLKRDFNRNHQYWSDVAEQLRPNMNDDDQSLLDQVFQQFAKITQQYPDRPVGFIHSDLFRDNTLFEGDQLRGILDFYELNQDEFLFDIAISINDFCTAYPNAHIDQAKAEAFLAAYQSIRQLTADELACLNIFLAMAACRFWSMRLQVAQKNAEQGRTGEDISQKDPMEMRMMLQDRLQKVQA</sequence>
<proteinExistence type="inferred from homology"/>
<dbReference type="GO" id="GO:0009088">
    <property type="term" value="P:threonine biosynthetic process"/>
    <property type="evidence" value="ECO:0007669"/>
    <property type="project" value="UniProtKB-UniRule"/>
</dbReference>
<evidence type="ECO:0000256" key="7">
    <source>
        <dbReference type="ARBA" id="ARBA00038240"/>
    </source>
</evidence>
<keyword evidence="2 8" id="KW-0808">Transferase</keyword>
<evidence type="ECO:0000313" key="10">
    <source>
        <dbReference type="EMBL" id="EEY92534.1"/>
    </source>
</evidence>
<evidence type="ECO:0000256" key="2">
    <source>
        <dbReference type="ARBA" id="ARBA00022679"/>
    </source>
</evidence>
<name>D0SNM0_ACIJU</name>
<feature type="domain" description="Aminoglycoside phosphotransferase" evidence="9">
    <location>
        <begin position="44"/>
        <end position="272"/>
    </location>
</feature>